<keyword evidence="12" id="KW-0175">Coiled coil</keyword>
<keyword evidence="11 13" id="KW-0472">Membrane</keyword>
<evidence type="ECO:0000256" key="6">
    <source>
        <dbReference type="ARBA" id="ARBA00022741"/>
    </source>
</evidence>
<dbReference type="InterPro" id="IPR036890">
    <property type="entry name" value="HATPase_C_sf"/>
</dbReference>
<keyword evidence="16" id="KW-1185">Reference proteome</keyword>
<comment type="caution">
    <text evidence="15">The sequence shown here is derived from an EMBL/GenBank/DDBJ whole genome shotgun (WGS) entry which is preliminary data.</text>
</comment>
<dbReference type="PANTHER" id="PTHR34220:SF11">
    <property type="entry name" value="SENSOR PROTEIN KINASE HPTS"/>
    <property type="match status" value="1"/>
</dbReference>
<feature type="transmembrane region" description="Helical" evidence="13">
    <location>
        <begin position="12"/>
        <end position="31"/>
    </location>
</feature>
<dbReference type="SUPFAM" id="SSF158472">
    <property type="entry name" value="HAMP domain-like"/>
    <property type="match status" value="1"/>
</dbReference>
<dbReference type="CDD" id="cd18774">
    <property type="entry name" value="PDC2_HK_sensor"/>
    <property type="match status" value="1"/>
</dbReference>
<dbReference type="EMBL" id="BMFT01000001">
    <property type="protein sequence ID" value="GGH10693.1"/>
    <property type="molecule type" value="Genomic_DNA"/>
</dbReference>
<keyword evidence="8" id="KW-0067">ATP-binding</keyword>
<dbReference type="InterPro" id="IPR010559">
    <property type="entry name" value="Sig_transdc_His_kin_internal"/>
</dbReference>
<protein>
    <submittedName>
        <fullName evidence="15">Histidine kinase</fullName>
    </submittedName>
</protein>
<dbReference type="CDD" id="cd06225">
    <property type="entry name" value="HAMP"/>
    <property type="match status" value="1"/>
</dbReference>
<evidence type="ECO:0000256" key="9">
    <source>
        <dbReference type="ARBA" id="ARBA00022989"/>
    </source>
</evidence>
<feature type="coiled-coil region" evidence="12">
    <location>
        <begin position="348"/>
        <end position="375"/>
    </location>
</feature>
<feature type="domain" description="HAMP" evidence="14">
    <location>
        <begin position="303"/>
        <end position="355"/>
    </location>
</feature>
<keyword evidence="5 13" id="KW-0812">Transmembrane</keyword>
<evidence type="ECO:0000256" key="10">
    <source>
        <dbReference type="ARBA" id="ARBA00023012"/>
    </source>
</evidence>
<evidence type="ECO:0000256" key="12">
    <source>
        <dbReference type="SAM" id="Coils"/>
    </source>
</evidence>
<dbReference type="InterPro" id="IPR050640">
    <property type="entry name" value="Bact_2-comp_sensor_kinase"/>
</dbReference>
<evidence type="ECO:0000256" key="4">
    <source>
        <dbReference type="ARBA" id="ARBA00022679"/>
    </source>
</evidence>
<gene>
    <name evidence="15" type="ORF">GCM10008013_02220</name>
</gene>
<dbReference type="RefSeq" id="WP_188534995.1">
    <property type="nucleotide sequence ID" value="NZ_BMFT01000001.1"/>
</dbReference>
<keyword evidence="6" id="KW-0547">Nucleotide-binding</keyword>
<keyword evidence="4" id="KW-0808">Transferase</keyword>
<dbReference type="PANTHER" id="PTHR34220">
    <property type="entry name" value="SENSOR HISTIDINE KINASE YPDA"/>
    <property type="match status" value="1"/>
</dbReference>
<evidence type="ECO:0000259" key="14">
    <source>
        <dbReference type="PROSITE" id="PS50885"/>
    </source>
</evidence>
<dbReference type="Gene3D" id="3.30.565.10">
    <property type="entry name" value="Histidine kinase-like ATPase, C-terminal domain"/>
    <property type="match status" value="1"/>
</dbReference>
<dbReference type="SUPFAM" id="SSF55874">
    <property type="entry name" value="ATPase domain of HSP90 chaperone/DNA topoisomerase II/histidine kinase"/>
    <property type="match status" value="1"/>
</dbReference>
<dbReference type="PROSITE" id="PS50885">
    <property type="entry name" value="HAMP"/>
    <property type="match status" value="1"/>
</dbReference>
<sequence length="581" mass="66618">MNPKGSLRFKLTIGFIMITLPLVILLVYSNFTASNSVREQAAESNTNMITLYSNQIETTLGIEANFLYDLTSHDADILSLNKMVYNSADYTLTRMRILNSLSRYNRFDSSVDIQFAYSTANRDLIHTSIKSDSYEETTVIKRCIQDMLDMVQPESPLFRGWKTVRCGDIYGLTRIVDSQYGVYLGAWVQLDHLMIPLELIQLGGEGFSALANPDGRLIAGSFDIGGFNDPPLINSDARYQRLEGKNGTYVAVSNPITSTDVTLIAFIPEEGMLDNIYRFREVIVWIPLFAFVLLLMYLIYLNSIILRPMNALLKGMRTLKRGDWAIRLNNSPSREFHAVTETFNDMAHQIQELKINVYEEQIRTHKAELKHLQLQINPHFLLNSINVIYNLAQLKNFSVIQAMCLNLVKYFRFTTKTSQPFVRLSEEMEHMDSYLCIQQLRFPGRITFRIAIDEDAKLVPIPPLIVQPFIENAIKYGFDFMEEPFHIEIQAMLDVNPSFCCIRIADNGCGFTQEMLESLQSGRYFQRTDDQHLGIWNSYHRLQLLYGNAARLNFDNCVESGALIELRVPVEFAGQSDKPMY</sequence>
<organism evidence="15 16">
    <name type="scientific">Paenibacillus segetis</name>
    <dbReference type="NCBI Taxonomy" id="1325360"/>
    <lineage>
        <taxon>Bacteria</taxon>
        <taxon>Bacillati</taxon>
        <taxon>Bacillota</taxon>
        <taxon>Bacilli</taxon>
        <taxon>Bacillales</taxon>
        <taxon>Paenibacillaceae</taxon>
        <taxon>Paenibacillus</taxon>
    </lineage>
</organism>
<evidence type="ECO:0000256" key="3">
    <source>
        <dbReference type="ARBA" id="ARBA00022553"/>
    </source>
</evidence>
<feature type="transmembrane region" description="Helical" evidence="13">
    <location>
        <begin position="282"/>
        <end position="306"/>
    </location>
</feature>
<reference evidence="16" key="1">
    <citation type="journal article" date="2019" name="Int. J. Syst. Evol. Microbiol.">
        <title>The Global Catalogue of Microorganisms (GCM) 10K type strain sequencing project: providing services to taxonomists for standard genome sequencing and annotation.</title>
        <authorList>
            <consortium name="The Broad Institute Genomics Platform"/>
            <consortium name="The Broad Institute Genome Sequencing Center for Infectious Disease"/>
            <person name="Wu L."/>
            <person name="Ma J."/>
        </authorList>
    </citation>
    <scope>NUCLEOTIDE SEQUENCE [LARGE SCALE GENOMIC DNA]</scope>
    <source>
        <strain evidence="16">CGMCC 1.12769</strain>
    </source>
</reference>
<keyword evidence="10" id="KW-0902">Two-component regulatory system</keyword>
<dbReference type="InterPro" id="IPR003660">
    <property type="entry name" value="HAMP_dom"/>
</dbReference>
<comment type="subcellular location">
    <subcellularLocation>
        <location evidence="1">Cell membrane</location>
        <topology evidence="1">Multi-pass membrane protein</topology>
    </subcellularLocation>
</comment>
<dbReference type="Pfam" id="PF02518">
    <property type="entry name" value="HATPase_c"/>
    <property type="match status" value="1"/>
</dbReference>
<evidence type="ECO:0000256" key="11">
    <source>
        <dbReference type="ARBA" id="ARBA00023136"/>
    </source>
</evidence>
<keyword evidence="7 15" id="KW-0418">Kinase</keyword>
<dbReference type="Gene3D" id="6.10.340.10">
    <property type="match status" value="1"/>
</dbReference>
<dbReference type="SMART" id="SM00304">
    <property type="entry name" value="HAMP"/>
    <property type="match status" value="1"/>
</dbReference>
<evidence type="ECO:0000256" key="7">
    <source>
        <dbReference type="ARBA" id="ARBA00022777"/>
    </source>
</evidence>
<dbReference type="Proteomes" id="UP000659344">
    <property type="component" value="Unassembled WGS sequence"/>
</dbReference>
<evidence type="ECO:0000256" key="2">
    <source>
        <dbReference type="ARBA" id="ARBA00022475"/>
    </source>
</evidence>
<evidence type="ECO:0000256" key="1">
    <source>
        <dbReference type="ARBA" id="ARBA00004651"/>
    </source>
</evidence>
<evidence type="ECO:0000256" key="8">
    <source>
        <dbReference type="ARBA" id="ARBA00022840"/>
    </source>
</evidence>
<evidence type="ECO:0000256" key="13">
    <source>
        <dbReference type="SAM" id="Phobius"/>
    </source>
</evidence>
<evidence type="ECO:0000313" key="16">
    <source>
        <dbReference type="Proteomes" id="UP000659344"/>
    </source>
</evidence>
<dbReference type="InterPro" id="IPR003594">
    <property type="entry name" value="HATPase_dom"/>
</dbReference>
<keyword evidence="9 13" id="KW-1133">Transmembrane helix</keyword>
<keyword evidence="2" id="KW-1003">Cell membrane</keyword>
<dbReference type="Pfam" id="PF06580">
    <property type="entry name" value="His_kinase"/>
    <property type="match status" value="1"/>
</dbReference>
<keyword evidence="3" id="KW-0597">Phosphoprotein</keyword>
<evidence type="ECO:0000256" key="5">
    <source>
        <dbReference type="ARBA" id="ARBA00022692"/>
    </source>
</evidence>
<dbReference type="Pfam" id="PF00672">
    <property type="entry name" value="HAMP"/>
    <property type="match status" value="1"/>
</dbReference>
<evidence type="ECO:0000313" key="15">
    <source>
        <dbReference type="EMBL" id="GGH10693.1"/>
    </source>
</evidence>
<accession>A0ABQ1Y3L9</accession>
<dbReference type="GO" id="GO:0016301">
    <property type="term" value="F:kinase activity"/>
    <property type="evidence" value="ECO:0007669"/>
    <property type="project" value="UniProtKB-KW"/>
</dbReference>
<proteinExistence type="predicted"/>
<name>A0ABQ1Y3L9_9BACL</name>